<dbReference type="EMBL" id="JH930479">
    <property type="protein sequence ID" value="EKM50233.1"/>
    <property type="molecule type" value="Genomic_DNA"/>
</dbReference>
<evidence type="ECO:0000313" key="2">
    <source>
        <dbReference type="Proteomes" id="UP000008370"/>
    </source>
</evidence>
<dbReference type="RefSeq" id="XP_007401420.1">
    <property type="nucleotide sequence ID" value="XM_007401358.1"/>
</dbReference>
<evidence type="ECO:0008006" key="3">
    <source>
        <dbReference type="Google" id="ProtNLM"/>
    </source>
</evidence>
<organism evidence="1 2">
    <name type="scientific">Phanerochaete carnosa (strain HHB-10118-sp)</name>
    <name type="common">White-rot fungus</name>
    <name type="synonym">Peniophora carnosa</name>
    <dbReference type="NCBI Taxonomy" id="650164"/>
    <lineage>
        <taxon>Eukaryota</taxon>
        <taxon>Fungi</taxon>
        <taxon>Dikarya</taxon>
        <taxon>Basidiomycota</taxon>
        <taxon>Agaricomycotina</taxon>
        <taxon>Agaricomycetes</taxon>
        <taxon>Polyporales</taxon>
        <taxon>Phanerochaetaceae</taxon>
        <taxon>Phanerochaete</taxon>
    </lineage>
</organism>
<reference evidence="1 2" key="1">
    <citation type="journal article" date="2012" name="BMC Genomics">
        <title>Comparative genomics of the white-rot fungi, Phanerochaete carnosa and P. chrysosporium, to elucidate the genetic basis of the distinct wood types they colonize.</title>
        <authorList>
            <person name="Suzuki H."/>
            <person name="MacDonald J."/>
            <person name="Syed K."/>
            <person name="Salamov A."/>
            <person name="Hori C."/>
            <person name="Aerts A."/>
            <person name="Henrissat B."/>
            <person name="Wiebenga A."/>
            <person name="vanKuyk P.A."/>
            <person name="Barry K."/>
            <person name="Lindquist E."/>
            <person name="LaButti K."/>
            <person name="Lapidus A."/>
            <person name="Lucas S."/>
            <person name="Coutinho P."/>
            <person name="Gong Y."/>
            <person name="Samejima M."/>
            <person name="Mahadevan R."/>
            <person name="Abou-Zaid M."/>
            <person name="de Vries R.P."/>
            <person name="Igarashi K."/>
            <person name="Yadav J.S."/>
            <person name="Grigoriev I.V."/>
            <person name="Master E.R."/>
        </authorList>
    </citation>
    <scope>NUCLEOTIDE SEQUENCE [LARGE SCALE GENOMIC DNA]</scope>
    <source>
        <strain evidence="1 2">HHB-10118-sp</strain>
    </source>
</reference>
<dbReference type="GeneID" id="18918930"/>
<dbReference type="Proteomes" id="UP000008370">
    <property type="component" value="Unassembled WGS sequence"/>
</dbReference>
<dbReference type="STRING" id="650164.K5VG89"/>
<keyword evidence="2" id="KW-1185">Reference proteome</keyword>
<proteinExistence type="predicted"/>
<protein>
    <recommendedName>
        <fullName evidence="3">F-box domain-containing protein</fullName>
    </recommendedName>
</protein>
<gene>
    <name evidence="1" type="ORF">PHACADRAFT_264849</name>
</gene>
<evidence type="ECO:0000313" key="1">
    <source>
        <dbReference type="EMBL" id="EKM50233.1"/>
    </source>
</evidence>
<accession>K5VG89</accession>
<dbReference type="HOGENOM" id="CLU_683536_0_0_1"/>
<sequence>MGNGHSVASEMPTLHFDREFNVQLPEEVIGHIVASLSEEAITAEPGYKNHLASCALTCHSWHKYLHPYLFTSLTLRTHADLDVLLQLIDSDERIRTRLTRLDLHETDECWIHHALHILPSQLPAVTSLGLHSPNLLDASDPNCTSDALRVLCADLPQIRNLELGGSAFDDFPTFSACVSAFPSLTQAQYRGVTWTRPSGGARASERTNPAVEVDTVSGGVPWLWTLASPFPGEDTPVLADADAAVFTRLVEVAMYNSAKCTVSLKSPDSPRGQQWEVIVRCATGNSAVVSIAPDMSRQVKGTPISTIRSASLRLTPAGSTVNDEAHEWIQHMAQLDASCNALPQAVSLALDWEYVGTVEWYVMQDLKHTLFRRLWAAKRLVYHLTKGTEPRRALYLPMALRHK</sequence>
<dbReference type="KEGG" id="pco:PHACADRAFT_264849"/>
<dbReference type="AlphaFoldDB" id="K5VG89"/>
<dbReference type="InParanoid" id="K5VG89"/>
<dbReference type="OrthoDB" id="2804335at2759"/>
<name>K5VG89_PHACS</name>